<evidence type="ECO:0000256" key="3">
    <source>
        <dbReference type="ARBA" id="ARBA00022691"/>
    </source>
</evidence>
<gene>
    <name evidence="5" type="ORF">SAMN05216207_104334</name>
</gene>
<dbReference type="PANTHER" id="PTHR43712">
    <property type="entry name" value="PUTATIVE (AFU_ORTHOLOGUE AFUA_4G14580)-RELATED"/>
    <property type="match status" value="1"/>
</dbReference>
<evidence type="ECO:0000313" key="6">
    <source>
        <dbReference type="Proteomes" id="UP000199614"/>
    </source>
</evidence>
<dbReference type="GO" id="GO:0032259">
    <property type="term" value="P:methylation"/>
    <property type="evidence" value="ECO:0007669"/>
    <property type="project" value="UniProtKB-KW"/>
</dbReference>
<dbReference type="GO" id="GO:0008171">
    <property type="term" value="F:O-methyltransferase activity"/>
    <property type="evidence" value="ECO:0007669"/>
    <property type="project" value="InterPro"/>
</dbReference>
<keyword evidence="1 5" id="KW-0489">Methyltransferase</keyword>
<sequence length="357" mass="37789">MAAVEDAPDPTGLYRIRDGAYAADLLIAAVAEFDLFTRLAEHGPGTVADVRAALGLAERPADVLFTLCAAHGLVDRDLDAGDVVAVTDLGRSHLAAGSPLDLRAYYRSLAERPAVAEFAHVLRTDEQAAWASATATSASAQDADWSGRLGDVAFAERITAAMDARGAYLAPRLAAAVADVPLRAVLDVGGSSGVYAAALLDARPGARGTVVERSPVDVAARTLIEARGHGDRLDVVTGDMFGEPLPGGHDVHLFSQVLHDWDRPRVEHLLRASFEALEPGGRLLDHDTHVVADKRGPLPVAEYSALLMHSTPGKCWSVAELAEIAEGVGFVDVEHRPTVADRGVLLARKPPRRADRP</sequence>
<dbReference type="CDD" id="cd02440">
    <property type="entry name" value="AdoMet_MTases"/>
    <property type="match status" value="1"/>
</dbReference>
<dbReference type="RefSeq" id="WP_093352975.1">
    <property type="nucleotide sequence ID" value="NZ_FOUY01000043.1"/>
</dbReference>
<dbReference type="PROSITE" id="PS51683">
    <property type="entry name" value="SAM_OMT_II"/>
    <property type="match status" value="1"/>
</dbReference>
<dbReference type="InterPro" id="IPR029063">
    <property type="entry name" value="SAM-dependent_MTases_sf"/>
</dbReference>
<dbReference type="InterPro" id="IPR036388">
    <property type="entry name" value="WH-like_DNA-bd_sf"/>
</dbReference>
<accession>A0A1I5G554</accession>
<feature type="domain" description="O-methyltransferase C-terminal" evidence="4">
    <location>
        <begin position="154"/>
        <end position="330"/>
    </location>
</feature>
<evidence type="ECO:0000256" key="1">
    <source>
        <dbReference type="ARBA" id="ARBA00022603"/>
    </source>
</evidence>
<dbReference type="Gene3D" id="1.10.10.10">
    <property type="entry name" value="Winged helix-like DNA-binding domain superfamily/Winged helix DNA-binding domain"/>
    <property type="match status" value="1"/>
</dbReference>
<dbReference type="InterPro" id="IPR001077">
    <property type="entry name" value="COMT_C"/>
</dbReference>
<keyword evidence="3" id="KW-0949">S-adenosyl-L-methionine</keyword>
<keyword evidence="2 5" id="KW-0808">Transferase</keyword>
<evidence type="ECO:0000256" key="2">
    <source>
        <dbReference type="ARBA" id="ARBA00022679"/>
    </source>
</evidence>
<dbReference type="AlphaFoldDB" id="A0A1I5G554"/>
<dbReference type="Pfam" id="PF00891">
    <property type="entry name" value="Methyltransf_2"/>
    <property type="match status" value="1"/>
</dbReference>
<dbReference type="InterPro" id="IPR016461">
    <property type="entry name" value="COMT-like"/>
</dbReference>
<name>A0A1I5G554_PSUAM</name>
<dbReference type="Proteomes" id="UP000199614">
    <property type="component" value="Unassembled WGS sequence"/>
</dbReference>
<dbReference type="OrthoDB" id="3804952at2"/>
<protein>
    <submittedName>
        <fullName evidence="5">O-methyltransferase</fullName>
    </submittedName>
</protein>
<organism evidence="5 6">
    <name type="scientific">Pseudonocardia ammonioxydans</name>
    <dbReference type="NCBI Taxonomy" id="260086"/>
    <lineage>
        <taxon>Bacteria</taxon>
        <taxon>Bacillati</taxon>
        <taxon>Actinomycetota</taxon>
        <taxon>Actinomycetes</taxon>
        <taxon>Pseudonocardiales</taxon>
        <taxon>Pseudonocardiaceae</taxon>
        <taxon>Pseudonocardia</taxon>
    </lineage>
</organism>
<evidence type="ECO:0000313" key="5">
    <source>
        <dbReference type="EMBL" id="SFO31148.1"/>
    </source>
</evidence>
<dbReference type="Gene3D" id="3.40.50.150">
    <property type="entry name" value="Vaccinia Virus protein VP39"/>
    <property type="match status" value="1"/>
</dbReference>
<proteinExistence type="predicted"/>
<dbReference type="STRING" id="260086.SAMN05216207_104334"/>
<dbReference type="EMBL" id="FOUY01000043">
    <property type="protein sequence ID" value="SFO31148.1"/>
    <property type="molecule type" value="Genomic_DNA"/>
</dbReference>
<dbReference type="SUPFAM" id="SSF53335">
    <property type="entry name" value="S-adenosyl-L-methionine-dependent methyltransferases"/>
    <property type="match status" value="1"/>
</dbReference>
<evidence type="ECO:0000259" key="4">
    <source>
        <dbReference type="Pfam" id="PF00891"/>
    </source>
</evidence>
<keyword evidence="6" id="KW-1185">Reference proteome</keyword>
<dbReference type="PANTHER" id="PTHR43712:SF2">
    <property type="entry name" value="O-METHYLTRANSFERASE CICE"/>
    <property type="match status" value="1"/>
</dbReference>
<reference evidence="5 6" key="1">
    <citation type="submission" date="2016-10" db="EMBL/GenBank/DDBJ databases">
        <authorList>
            <person name="de Groot N.N."/>
        </authorList>
    </citation>
    <scope>NUCLEOTIDE SEQUENCE [LARGE SCALE GENOMIC DNA]</scope>
    <source>
        <strain evidence="5 6">CGMCC 4.1877</strain>
    </source>
</reference>